<keyword evidence="13" id="KW-0342">GTP-binding</keyword>
<dbReference type="InterPro" id="IPR045058">
    <property type="entry name" value="GIMA/IAN/Toc"/>
</dbReference>
<evidence type="ECO:0000256" key="9">
    <source>
        <dbReference type="ARBA" id="ARBA00022805"/>
    </source>
</evidence>
<evidence type="ECO:0000256" key="8">
    <source>
        <dbReference type="ARBA" id="ARBA00022801"/>
    </source>
</evidence>
<dbReference type="GO" id="GO:0016787">
    <property type="term" value="F:hydrolase activity"/>
    <property type="evidence" value="ECO:0007669"/>
    <property type="project" value="UniProtKB-KW"/>
</dbReference>
<dbReference type="GO" id="GO:0045036">
    <property type="term" value="P:protein targeting to chloroplast"/>
    <property type="evidence" value="ECO:0007669"/>
    <property type="project" value="TreeGrafter"/>
</dbReference>
<dbReference type="Pfam" id="PF04548">
    <property type="entry name" value="AIG1"/>
    <property type="match status" value="1"/>
</dbReference>
<name>A0A7S3UFQ3_9CHLO</name>
<evidence type="ECO:0000256" key="13">
    <source>
        <dbReference type="ARBA" id="ARBA00023134"/>
    </source>
</evidence>
<feature type="region of interest" description="Disordered" evidence="18">
    <location>
        <begin position="560"/>
        <end position="583"/>
    </location>
</feature>
<feature type="region of interest" description="Disordered" evidence="18">
    <location>
        <begin position="513"/>
        <end position="541"/>
    </location>
</feature>
<proteinExistence type="inferred from homology"/>
<keyword evidence="11" id="KW-0653">Protein transport</keyword>
<evidence type="ECO:0000256" key="15">
    <source>
        <dbReference type="ARBA" id="ARBA00023766"/>
    </source>
</evidence>
<dbReference type="GO" id="GO:0046872">
    <property type="term" value="F:metal ion binding"/>
    <property type="evidence" value="ECO:0007669"/>
    <property type="project" value="UniProtKB-KW"/>
</dbReference>
<dbReference type="Gene3D" id="3.40.50.300">
    <property type="entry name" value="P-loop containing nucleotide triphosphate hydrolases"/>
    <property type="match status" value="1"/>
</dbReference>
<reference evidence="20" key="1">
    <citation type="submission" date="2021-01" db="EMBL/GenBank/DDBJ databases">
        <authorList>
            <person name="Corre E."/>
            <person name="Pelletier E."/>
            <person name="Niang G."/>
            <person name="Scheremetjew M."/>
            <person name="Finn R."/>
            <person name="Kale V."/>
            <person name="Holt S."/>
            <person name="Cochrane G."/>
            <person name="Meng A."/>
            <person name="Brown T."/>
            <person name="Cohen L."/>
        </authorList>
    </citation>
    <scope>NUCLEOTIDE SEQUENCE</scope>
    <source>
        <strain evidence="20">CCMP1897</strain>
    </source>
</reference>
<dbReference type="EMBL" id="HBIS01005324">
    <property type="protein sequence ID" value="CAE0610972.1"/>
    <property type="molecule type" value="Transcribed_RNA"/>
</dbReference>
<evidence type="ECO:0000256" key="11">
    <source>
        <dbReference type="ARBA" id="ARBA00022927"/>
    </source>
</evidence>
<evidence type="ECO:0000256" key="7">
    <source>
        <dbReference type="ARBA" id="ARBA00022741"/>
    </source>
</evidence>
<evidence type="ECO:0000256" key="18">
    <source>
        <dbReference type="SAM" id="MobiDB-lite"/>
    </source>
</evidence>
<accession>A0A7S3UFQ3</accession>
<gene>
    <name evidence="20" type="ORF">PSAL00342_LOCUS4807</name>
</gene>
<keyword evidence="8" id="KW-0378">Hydrolase</keyword>
<keyword evidence="6" id="KW-0479">Metal-binding</keyword>
<evidence type="ECO:0000256" key="6">
    <source>
        <dbReference type="ARBA" id="ARBA00022723"/>
    </source>
</evidence>
<evidence type="ECO:0000256" key="14">
    <source>
        <dbReference type="ARBA" id="ARBA00023136"/>
    </source>
</evidence>
<evidence type="ECO:0000313" key="20">
    <source>
        <dbReference type="EMBL" id="CAE0610972.1"/>
    </source>
</evidence>
<evidence type="ECO:0000256" key="12">
    <source>
        <dbReference type="ARBA" id="ARBA00022989"/>
    </source>
</evidence>
<keyword evidence="14" id="KW-0472">Membrane</keyword>
<evidence type="ECO:0000256" key="3">
    <source>
        <dbReference type="ARBA" id="ARBA00022528"/>
    </source>
</evidence>
<dbReference type="GO" id="GO:0015031">
    <property type="term" value="P:protein transport"/>
    <property type="evidence" value="ECO:0007669"/>
    <property type="project" value="UniProtKB-KW"/>
</dbReference>
<comment type="subcellular location">
    <subcellularLocation>
        <location evidence="15">Plastid</location>
        <location evidence="15">Chloroplast outer membrane</location>
        <topology evidence="15">Single-pass membrane protein</topology>
    </subcellularLocation>
</comment>
<keyword evidence="4" id="KW-0934">Plastid</keyword>
<dbReference type="AlphaFoldDB" id="A0A7S3UFQ3"/>
<organism evidence="20">
    <name type="scientific">Picocystis salinarum</name>
    <dbReference type="NCBI Taxonomy" id="88271"/>
    <lineage>
        <taxon>Eukaryota</taxon>
        <taxon>Viridiplantae</taxon>
        <taxon>Chlorophyta</taxon>
        <taxon>Picocystophyceae</taxon>
        <taxon>Picocystales</taxon>
        <taxon>Picocystaceae</taxon>
        <taxon>Picocystis</taxon>
    </lineage>
</organism>
<evidence type="ECO:0000259" key="19">
    <source>
        <dbReference type="PROSITE" id="PS51720"/>
    </source>
</evidence>
<dbReference type="InterPro" id="IPR024283">
    <property type="entry name" value="TOC159_MAD"/>
</dbReference>
<keyword evidence="3" id="KW-0150">Chloroplast</keyword>
<keyword evidence="2" id="KW-0813">Transport</keyword>
<dbReference type="PANTHER" id="PTHR10903:SF135">
    <property type="entry name" value="TRANSLOCASE OF CHLOROPLAST 120, CHLOROPLASTIC-RELATED"/>
    <property type="match status" value="1"/>
</dbReference>
<feature type="coiled-coil region" evidence="17">
    <location>
        <begin position="1"/>
        <end position="32"/>
    </location>
</feature>
<dbReference type="InterPro" id="IPR027417">
    <property type="entry name" value="P-loop_NTPase"/>
</dbReference>
<evidence type="ECO:0000256" key="5">
    <source>
        <dbReference type="ARBA" id="ARBA00022692"/>
    </source>
</evidence>
<keyword evidence="7" id="KW-0547">Nucleotide-binding</keyword>
<dbReference type="InterPro" id="IPR006703">
    <property type="entry name" value="G_AIG1"/>
</dbReference>
<protein>
    <recommendedName>
        <fullName evidence="19">AIG1-type G domain-containing protein</fullName>
    </recommendedName>
</protein>
<evidence type="ECO:0000256" key="10">
    <source>
        <dbReference type="ARBA" id="ARBA00022842"/>
    </source>
</evidence>
<evidence type="ECO:0000256" key="1">
    <source>
        <dbReference type="ARBA" id="ARBA00001946"/>
    </source>
</evidence>
<feature type="domain" description="AIG1-type G" evidence="19">
    <location>
        <begin position="255"/>
        <end position="486"/>
    </location>
</feature>
<keyword evidence="10" id="KW-0460">Magnesium</keyword>
<evidence type="ECO:0000256" key="17">
    <source>
        <dbReference type="SAM" id="Coils"/>
    </source>
</evidence>
<sequence length="852" mass="93720">MEAEKEVVDHVEEQVEEMVEEAAQEAVEVESSDEEPAEEAVVEEDVAGNAEVQEMLKESLVERQPDAVKEALLSLNMMATRTMSLSTAILEGITSETLASRVKTIAEKQPAPPSNEQLDELIERLQPLVPQVGRKESNAVTIKEETPKQATGGAMVAAEAKKEATALSSEVNGTESELQSKLLAIRVKLLRLAKRLGQSPRHSVVAQVLYRLELAEQLRLNAAAGKPQMNQKNVQGFERANDLAQKLEAEEAPLDLSCTILLLGRVGVGKSTTIQELIGESNTPCDAFTEDTKHVCVTEGNAAGIHLRFIDTPGLQVGLADSRYNRSVLQETKKITKKYSPDIVLYFDRMDDVTSKGQGDLPLVRCITDVFGGSIWYNAILCLTHGATLPPDGPNGAPLGYDMFLAQRSHVVQQTVRQAAGDMRLMNPVALVENHPRCRTNADGEKLLPNGQAWKPQLLLLCLASKMLADANVLLSAEDKRQQKLEGKKKKKAAGFLQRRVPPLPYLLSNLLTSRAPKKPHDEEEFPDEDELQEMPARQQRQWRKRMREYKQMIDEEKAAAKSNKGGSQIAVPAPEPALPPSFDGESSKYRFRMLESPNMWIARPIVDQNGWDHETGIEGFSIEKPFTLRRKNQYWGGKPLQVTAEIAKDKKDMSFRSETEVTLKHSKKLSTVSGIDSQSIGRDMAYTARSETRYRSKSGRNKMIVGLSASRVVEAQATGFKVEERLKVLRGSKVKSKVVLAAGMVKSGSDKAKGANTELTVKAASPDDPFRLALGGSLMQWRGDLAKGGNVSLQKGLGDESLLSMRANLNSRGQGQITTRISSNSRMELAFSGIVPLFSLALSRLRNIGSN</sequence>
<evidence type="ECO:0000256" key="2">
    <source>
        <dbReference type="ARBA" id="ARBA00022448"/>
    </source>
</evidence>
<evidence type="ECO:0000256" key="16">
    <source>
        <dbReference type="ARBA" id="ARBA00023775"/>
    </source>
</evidence>
<dbReference type="SUPFAM" id="SSF52540">
    <property type="entry name" value="P-loop containing nucleoside triphosphate hydrolases"/>
    <property type="match status" value="1"/>
</dbReference>
<keyword evidence="5" id="KW-0812">Transmembrane</keyword>
<comment type="cofactor">
    <cofactor evidence="1">
        <name>Mg(2+)</name>
        <dbReference type="ChEBI" id="CHEBI:18420"/>
    </cofactor>
</comment>
<dbReference type="Pfam" id="PF11886">
    <property type="entry name" value="TOC159_MAD"/>
    <property type="match status" value="1"/>
</dbReference>
<keyword evidence="12" id="KW-1133">Transmembrane helix</keyword>
<evidence type="ECO:0000256" key="4">
    <source>
        <dbReference type="ARBA" id="ARBA00022640"/>
    </source>
</evidence>
<dbReference type="GO" id="GO:0009707">
    <property type="term" value="C:chloroplast outer membrane"/>
    <property type="evidence" value="ECO:0007669"/>
    <property type="project" value="UniProtKB-SubCell"/>
</dbReference>
<dbReference type="GO" id="GO:0005525">
    <property type="term" value="F:GTP binding"/>
    <property type="evidence" value="ECO:0007669"/>
    <property type="project" value="UniProtKB-KW"/>
</dbReference>
<comment type="similarity">
    <text evidence="16">Belongs to the TRAFAC class TrmE-Era-EngA-EngB-Septin-like GTPase superfamily. AIG1/Toc34/Toc159-like paraseptin GTPase family. TOC159 subfamily.</text>
</comment>
<dbReference type="PANTHER" id="PTHR10903">
    <property type="entry name" value="GTPASE, IMAP FAMILY MEMBER-RELATED"/>
    <property type="match status" value="1"/>
</dbReference>
<keyword evidence="9" id="KW-1002">Plastid outer membrane</keyword>
<feature type="compositionally biased region" description="Acidic residues" evidence="18">
    <location>
        <begin position="523"/>
        <end position="533"/>
    </location>
</feature>
<dbReference type="PROSITE" id="PS51720">
    <property type="entry name" value="G_AIG1"/>
    <property type="match status" value="1"/>
</dbReference>
<keyword evidence="17" id="KW-0175">Coiled coil</keyword>